<sequence length="318" mass="35119">MASCCSPNDDLWENHLSDDTEERLECPDDTISEQLVDLAQSKEASSTSGDATSGKVQPKAKSWVFKHCQKVGGKNVCNICKKSFSGGSTSPIAYHLEHLHKIFSTSVSNSSGQSKLDQFVKCGKARESKISKAIASFLTVDLYPPHLVSGMGFKNLMALLAPGYQIPNRTTFARNFIPTAYRQLRASLEKELEQTEFVCLTSDMWTDDYLHCSYMTVTAHFLTDSWSTRSVVLSTKRFLLQHTGANIATALNAIVVEWGLHGGPKFVIVTDGGANIKLAVELLGWYHVECFAHKLNLCLTTNGYKTVPEINALIKKCK</sequence>
<evidence type="ECO:0000256" key="3">
    <source>
        <dbReference type="ARBA" id="ARBA00022771"/>
    </source>
</evidence>
<evidence type="ECO:0000256" key="1">
    <source>
        <dbReference type="ARBA" id="ARBA00004123"/>
    </source>
</evidence>
<evidence type="ECO:0000259" key="8">
    <source>
        <dbReference type="Pfam" id="PF02892"/>
    </source>
</evidence>
<dbReference type="SUPFAM" id="SSF140996">
    <property type="entry name" value="Hermes dimerisation domain"/>
    <property type="match status" value="1"/>
</dbReference>
<accession>A0ABQ9ZKK7</accession>
<dbReference type="PANTHER" id="PTHR46481:SF10">
    <property type="entry name" value="ZINC FINGER BED DOMAIN-CONTAINING PROTEIN 39"/>
    <property type="match status" value="1"/>
</dbReference>
<keyword evidence="3" id="KW-0863">Zinc-finger</keyword>
<gene>
    <name evidence="9" type="ORF">OUZ56_026015</name>
</gene>
<dbReference type="InterPro" id="IPR052035">
    <property type="entry name" value="ZnF_BED_domain_contain"/>
</dbReference>
<dbReference type="PANTHER" id="PTHR46481">
    <property type="entry name" value="ZINC FINGER BED DOMAIN-CONTAINING PROTEIN 4"/>
    <property type="match status" value="1"/>
</dbReference>
<dbReference type="EMBL" id="JAOYFB010000004">
    <property type="protein sequence ID" value="KAK4013460.1"/>
    <property type="molecule type" value="Genomic_DNA"/>
</dbReference>
<evidence type="ECO:0000256" key="7">
    <source>
        <dbReference type="ARBA" id="ARBA00023242"/>
    </source>
</evidence>
<name>A0ABQ9ZKK7_9CRUS</name>
<dbReference type="SUPFAM" id="SSF53098">
    <property type="entry name" value="Ribonuclease H-like"/>
    <property type="match status" value="1"/>
</dbReference>
<dbReference type="Proteomes" id="UP001234178">
    <property type="component" value="Unassembled WGS sequence"/>
</dbReference>
<comment type="caution">
    <text evidence="9">The sequence shown here is derived from an EMBL/GenBank/DDBJ whole genome shotgun (WGS) entry which is preliminary data.</text>
</comment>
<organism evidence="9 10">
    <name type="scientific">Daphnia magna</name>
    <dbReference type="NCBI Taxonomy" id="35525"/>
    <lineage>
        <taxon>Eukaryota</taxon>
        <taxon>Metazoa</taxon>
        <taxon>Ecdysozoa</taxon>
        <taxon>Arthropoda</taxon>
        <taxon>Crustacea</taxon>
        <taxon>Branchiopoda</taxon>
        <taxon>Diplostraca</taxon>
        <taxon>Cladocera</taxon>
        <taxon>Anomopoda</taxon>
        <taxon>Daphniidae</taxon>
        <taxon>Daphnia</taxon>
    </lineage>
</organism>
<evidence type="ECO:0000256" key="4">
    <source>
        <dbReference type="ARBA" id="ARBA00022833"/>
    </source>
</evidence>
<keyword evidence="2" id="KW-0479">Metal-binding</keyword>
<evidence type="ECO:0000256" key="5">
    <source>
        <dbReference type="ARBA" id="ARBA00023015"/>
    </source>
</evidence>
<keyword evidence="4" id="KW-0862">Zinc</keyword>
<dbReference type="InterPro" id="IPR003656">
    <property type="entry name" value="Znf_BED"/>
</dbReference>
<evidence type="ECO:0000313" key="9">
    <source>
        <dbReference type="EMBL" id="KAK4013460.1"/>
    </source>
</evidence>
<evidence type="ECO:0000256" key="6">
    <source>
        <dbReference type="ARBA" id="ARBA00023163"/>
    </source>
</evidence>
<keyword evidence="5" id="KW-0805">Transcription regulation</keyword>
<keyword evidence="6" id="KW-0804">Transcription</keyword>
<reference evidence="9 10" key="1">
    <citation type="journal article" date="2023" name="Nucleic Acids Res.">
        <title>The hologenome of Daphnia magna reveals possible DNA methylation and microbiome-mediated evolution of the host genome.</title>
        <authorList>
            <person name="Chaturvedi A."/>
            <person name="Li X."/>
            <person name="Dhandapani V."/>
            <person name="Marshall H."/>
            <person name="Kissane S."/>
            <person name="Cuenca-Cambronero M."/>
            <person name="Asole G."/>
            <person name="Calvet F."/>
            <person name="Ruiz-Romero M."/>
            <person name="Marangio P."/>
            <person name="Guigo R."/>
            <person name="Rago D."/>
            <person name="Mirbahai L."/>
            <person name="Eastwood N."/>
            <person name="Colbourne J.K."/>
            <person name="Zhou J."/>
            <person name="Mallon E."/>
            <person name="Orsini L."/>
        </authorList>
    </citation>
    <scope>NUCLEOTIDE SEQUENCE [LARGE SCALE GENOMIC DNA]</scope>
    <source>
        <strain evidence="9">LRV0_1</strain>
    </source>
</reference>
<protein>
    <recommendedName>
        <fullName evidence="8">BED-type domain-containing protein</fullName>
    </recommendedName>
</protein>
<keyword evidence="7" id="KW-0539">Nucleus</keyword>
<proteinExistence type="predicted"/>
<dbReference type="InterPro" id="IPR012337">
    <property type="entry name" value="RNaseH-like_sf"/>
</dbReference>
<comment type="subcellular location">
    <subcellularLocation>
        <location evidence="1">Nucleus</location>
    </subcellularLocation>
</comment>
<evidence type="ECO:0000256" key="2">
    <source>
        <dbReference type="ARBA" id="ARBA00022723"/>
    </source>
</evidence>
<feature type="domain" description="BED-type" evidence="8">
    <location>
        <begin position="64"/>
        <end position="101"/>
    </location>
</feature>
<evidence type="ECO:0000313" key="10">
    <source>
        <dbReference type="Proteomes" id="UP001234178"/>
    </source>
</evidence>
<dbReference type="Pfam" id="PF02892">
    <property type="entry name" value="zf-BED"/>
    <property type="match status" value="1"/>
</dbReference>
<keyword evidence="10" id="KW-1185">Reference proteome</keyword>